<dbReference type="Gene3D" id="2.60.120.260">
    <property type="entry name" value="Galactose-binding domain-like"/>
    <property type="match status" value="3"/>
</dbReference>
<evidence type="ECO:0000259" key="5">
    <source>
        <dbReference type="Pfam" id="PF21557"/>
    </source>
</evidence>
<proteinExistence type="predicted"/>
<reference evidence="7" key="1">
    <citation type="journal article" date="2019" name="Int. J. Syst. Evol. Microbiol.">
        <title>The Global Catalogue of Microorganisms (GCM) 10K type strain sequencing project: providing services to taxonomists for standard genome sequencing and annotation.</title>
        <authorList>
            <consortium name="The Broad Institute Genomics Platform"/>
            <consortium name="The Broad Institute Genome Sequencing Center for Infectious Disease"/>
            <person name="Wu L."/>
            <person name="Ma J."/>
        </authorList>
    </citation>
    <scope>NUCLEOTIDE SEQUENCE [LARGE SCALE GENOMIC DNA]</scope>
    <source>
        <strain evidence="7">CCUG 59129</strain>
    </source>
</reference>
<dbReference type="Pfam" id="PF08531">
    <property type="entry name" value="Bac_rhamnosid_N"/>
    <property type="match status" value="1"/>
</dbReference>
<dbReference type="SUPFAM" id="SSF49785">
    <property type="entry name" value="Galactose-binding domain-like"/>
    <property type="match status" value="1"/>
</dbReference>
<dbReference type="SUPFAM" id="SSF48208">
    <property type="entry name" value="Six-hairpin glycosidases"/>
    <property type="match status" value="1"/>
</dbReference>
<evidence type="ECO:0000259" key="2">
    <source>
        <dbReference type="Pfam" id="PF08531"/>
    </source>
</evidence>
<dbReference type="InterPro" id="IPR012341">
    <property type="entry name" value="6hp_glycosidase-like_sf"/>
</dbReference>
<evidence type="ECO:0000259" key="3">
    <source>
        <dbReference type="Pfam" id="PF17389"/>
    </source>
</evidence>
<dbReference type="InterPro" id="IPR008979">
    <property type="entry name" value="Galactose-bd-like_sf"/>
</dbReference>
<dbReference type="InterPro" id="IPR008902">
    <property type="entry name" value="Rhamnosid_concanavalin"/>
</dbReference>
<dbReference type="Gene3D" id="1.50.10.10">
    <property type="match status" value="1"/>
</dbReference>
<organism evidence="6 7">
    <name type="scientific">Paenibacillus chungangensis</name>
    <dbReference type="NCBI Taxonomy" id="696535"/>
    <lineage>
        <taxon>Bacteria</taxon>
        <taxon>Bacillati</taxon>
        <taxon>Bacillota</taxon>
        <taxon>Bacilli</taxon>
        <taxon>Bacillales</taxon>
        <taxon>Paenibacillaceae</taxon>
        <taxon>Paenibacillus</taxon>
    </lineage>
</organism>
<dbReference type="RefSeq" id="WP_377561662.1">
    <property type="nucleotide sequence ID" value="NZ_JBHTJZ010000004.1"/>
</dbReference>
<feature type="domain" description="Alpha-L-rhamnosidase C-terminal" evidence="4">
    <location>
        <begin position="910"/>
        <end position="977"/>
    </location>
</feature>
<comment type="caution">
    <text evidence="6">The sequence shown here is derived from an EMBL/GenBank/DDBJ whole genome shotgun (WGS) entry which is preliminary data.</text>
</comment>
<dbReference type="PANTHER" id="PTHR34987">
    <property type="entry name" value="C, PUTATIVE (AFU_ORTHOLOGUE AFUA_3G02880)-RELATED"/>
    <property type="match status" value="1"/>
</dbReference>
<dbReference type="Gene3D" id="2.60.420.10">
    <property type="entry name" value="Maltose phosphorylase, domain 3"/>
    <property type="match status" value="1"/>
</dbReference>
<dbReference type="Proteomes" id="UP001596989">
    <property type="component" value="Unassembled WGS sequence"/>
</dbReference>
<dbReference type="InterPro" id="IPR035396">
    <property type="entry name" value="Bac_rhamnosid6H"/>
</dbReference>
<dbReference type="InterPro" id="IPR035398">
    <property type="entry name" value="Bac_rhamnosid_C"/>
</dbReference>
<dbReference type="Pfam" id="PF21557">
    <property type="entry name" value="RhaB_D2"/>
    <property type="match status" value="1"/>
</dbReference>
<dbReference type="Pfam" id="PF05592">
    <property type="entry name" value="Bac_rhamnosid"/>
    <property type="match status" value="1"/>
</dbReference>
<dbReference type="PANTHER" id="PTHR34987:SF2">
    <property type="entry name" value="B, PUTATIVE (AFU_ORTHOLOGUE AFUA_7G05040)-RELATED"/>
    <property type="match status" value="1"/>
</dbReference>
<name>A0ABW3HKL0_9BACL</name>
<feature type="domain" description="Alpha-L-rhamnosidase concanavalin-like" evidence="1">
    <location>
        <begin position="467"/>
        <end position="548"/>
    </location>
</feature>
<dbReference type="InterPro" id="IPR013737">
    <property type="entry name" value="Bac_rhamnosid_N"/>
</dbReference>
<keyword evidence="7" id="KW-1185">Reference proteome</keyword>
<feature type="domain" description="Bacterial alpha-L-rhamnosidase N-terminal" evidence="2">
    <location>
        <begin position="39"/>
        <end position="174"/>
    </location>
</feature>
<sequence>MKDREMDWQASWIWGGVEKSPRNEWRCFKHSFELHSGGIKEAEIAITADSRYVLYVNGKQCGRGPIRSWPAEQSYHVHDVAHLLQEGENAIAVLVMHYGVSTFQYLLGQGGLLAQLNVEMASGETLMIGTDDRWLTARHAGYDTRSQRMSTQLGFSESVDARAWDESWTRGDCASGSNQWEWAITVGEPGDEPWPSLRRSPLPALTEEQVWPVRMESLKVTKPVSWTAAIDIRNAMDPDSIGHANPVSFVGYVAVVIRAREETEATIGILSRFHALKGISLGGEYKAASEMEGEQPERYARVRLNQGDNVLWLDFAGSDHGTGLHFGIDCEAAIELVSPPFSEQAEEDSSPFVLIGPFTTHESIDHRDDEVNPLSGYEGFGGSRAIDAEAFEHFDIYTAFRSVREVSDLSPFTAFAKPLPSSLVSRASVYARSVWKREERSLLVPMNLQSACMANSEPAVIIPREGSETELIFDFGKEWSGYLRFEVDAPAGTMLDFYGYEYMKDGWRQDTYTLDNTLRYVCKEGRQIYESPVRRGLRYLMVTVSHTTRPVKLYGVQLLQSNYPVAEIGRFHSSDPLLNDVWEISKHTTRLCMEDTFVDCPAYEQAFWVGDSRNEALVNYYLFGEIDMVKHCLELVPGSRFQTPLYADQVPSGWSSVIPNWTFFWAIACLEFVEHTGDKAFAKEIWQKVRFTLEHYLDRLDERNLLFIRGWNLLDWAPIDQPRNGVVTHQNAIFARTLKAAAQLAEAAGEASQGIRFKEASDKLAAAINEHLWCEERQAYIDCIHAEGRRSDTISIQTQVIAFLTGVAEGERRSRMADYLVQPPENFVHIGSPFMAFFYYEALEELGRFDLMLDDMRKNFGQMIQHEATTCWEMYPDFAENRPNPKMLTRSHCHAWSAAPGYFLGACVLGVRKASAGWRKVRVAPQPAGMKWARGAVPLPDGGRIDVSWRLKEEGGSHRFELEVRAPETILVEMVAPVGYEADAIMRRL</sequence>
<dbReference type="EMBL" id="JBHTJZ010000004">
    <property type="protein sequence ID" value="MFD0958038.1"/>
    <property type="molecule type" value="Genomic_DNA"/>
</dbReference>
<dbReference type="InterPro" id="IPR008928">
    <property type="entry name" value="6-hairpin_glycosidase_sf"/>
</dbReference>
<dbReference type="Pfam" id="PF17390">
    <property type="entry name" value="Bac_rhamnosid_C"/>
    <property type="match status" value="1"/>
</dbReference>
<protein>
    <submittedName>
        <fullName evidence="6">Family 78 glycoside hydrolase catalytic domain</fullName>
    </submittedName>
</protein>
<evidence type="ECO:0000259" key="1">
    <source>
        <dbReference type="Pfam" id="PF05592"/>
    </source>
</evidence>
<evidence type="ECO:0000259" key="4">
    <source>
        <dbReference type="Pfam" id="PF17390"/>
    </source>
</evidence>
<keyword evidence="6" id="KW-0378">Hydrolase</keyword>
<accession>A0ABW3HKL0</accession>
<evidence type="ECO:0000313" key="6">
    <source>
        <dbReference type="EMBL" id="MFD0958038.1"/>
    </source>
</evidence>
<dbReference type="Pfam" id="PF17389">
    <property type="entry name" value="Bac_rhamnosid6H"/>
    <property type="match status" value="1"/>
</dbReference>
<dbReference type="InterPro" id="IPR048653">
    <property type="entry name" value="RhaB_D2"/>
</dbReference>
<gene>
    <name evidence="6" type="ORF">ACFQ2I_01405</name>
</gene>
<dbReference type="GO" id="GO:0016787">
    <property type="term" value="F:hydrolase activity"/>
    <property type="evidence" value="ECO:0007669"/>
    <property type="project" value="UniProtKB-KW"/>
</dbReference>
<evidence type="ECO:0000313" key="7">
    <source>
        <dbReference type="Proteomes" id="UP001596989"/>
    </source>
</evidence>
<feature type="domain" description="Alpha-L-rhamnosidase six-hairpin glycosidase" evidence="3">
    <location>
        <begin position="567"/>
        <end position="908"/>
    </location>
</feature>
<feature type="domain" description="Alpha-L-rhamnosidase" evidence="5">
    <location>
        <begin position="226"/>
        <end position="369"/>
    </location>
</feature>